<proteinExistence type="predicted"/>
<dbReference type="SMART" id="SM00972">
    <property type="entry name" value="SCPU"/>
    <property type="match status" value="1"/>
</dbReference>
<sequence>MSLRAPLLLLLVLSVKAMAAACWITSTPAINFGNVVAGNTTSVNTEVKFSCQADQVDNEGRMEYINVCLSSVDAPPFEMISQGDQEGKQYTLLFRLLNGAARSQELGPASNGNLIQQTLAAKSNANVSGIFPLIATIPAGQSQLPAYHYYNYNMNLRIAWHSAVRQDALQNCSDGSAEGEQVQGGTSAQAEISQGCYIERVTPLNFGTLTSTATLRPTRSTATVTTRCPAGIAFTLAMGNGNHASGSQRQLCNSEGQCLRYGLWQDEAATQRWGDQSSGDALQVTNPAGGTQNYTVYGEVPAQPLTGTGEFIDDVIITLTY</sequence>
<dbReference type="AlphaFoldDB" id="A0AAQ0XVI1"/>
<dbReference type="Proteomes" id="UP000050495">
    <property type="component" value="Unassembled WGS sequence"/>
</dbReference>
<dbReference type="PANTHER" id="PTHR37089:SF3">
    <property type="entry name" value="EXPORTED PROTEIN"/>
    <property type="match status" value="1"/>
</dbReference>
<keyword evidence="4" id="KW-0946">Virion</keyword>
<feature type="signal peptide" evidence="1">
    <location>
        <begin position="1"/>
        <end position="19"/>
    </location>
</feature>
<evidence type="ECO:0000313" key="4">
    <source>
        <dbReference type="EMBL" id="OEH16469.1"/>
    </source>
</evidence>
<dbReference type="Pfam" id="PF05229">
    <property type="entry name" value="SCPU"/>
    <property type="match status" value="1"/>
</dbReference>
<keyword evidence="1" id="KW-0732">Signal</keyword>
<gene>
    <name evidence="4" type="ORF">AN696_0212210</name>
    <name evidence="3" type="ORF">QAA55_003535</name>
</gene>
<keyword evidence="6" id="KW-1185">Reference proteome</keyword>
<evidence type="ECO:0000259" key="2">
    <source>
        <dbReference type="Pfam" id="PF05229"/>
    </source>
</evidence>
<dbReference type="EMBL" id="JARTQQ020000001">
    <property type="protein sequence ID" value="MEC5727491.1"/>
    <property type="molecule type" value="Genomic_DNA"/>
</dbReference>
<feature type="domain" description="Spore coat protein U/FanG" evidence="2">
    <location>
        <begin position="188"/>
        <end position="318"/>
    </location>
</feature>
<organism evidence="4 5">
    <name type="scientific">Enterobacter asburiae</name>
    <dbReference type="NCBI Taxonomy" id="61645"/>
    <lineage>
        <taxon>Bacteria</taxon>
        <taxon>Pseudomonadati</taxon>
        <taxon>Pseudomonadota</taxon>
        <taxon>Gammaproteobacteria</taxon>
        <taxon>Enterobacterales</taxon>
        <taxon>Enterobacteriaceae</taxon>
        <taxon>Enterobacter</taxon>
        <taxon>Enterobacter cloacae complex</taxon>
    </lineage>
</organism>
<evidence type="ECO:0000313" key="6">
    <source>
        <dbReference type="Proteomes" id="UP001175344"/>
    </source>
</evidence>
<accession>A0AAQ0XVI1</accession>
<dbReference type="RefSeq" id="WP_045355053.1">
    <property type="nucleotide sequence ID" value="NZ_BLWZ01000047.1"/>
</dbReference>
<evidence type="ECO:0000313" key="3">
    <source>
        <dbReference type="EMBL" id="MEC5727491.1"/>
    </source>
</evidence>
<dbReference type="Proteomes" id="UP001175344">
    <property type="component" value="Unassembled WGS sequence"/>
</dbReference>
<reference evidence="4" key="2">
    <citation type="journal article" date="2017" name="PLoS ONE">
        <title>Genomic and phenotypic characterisation of fluoroquinolone resistance mechanisms in Enterobacteriaceae in Durban, South Africa.</title>
        <authorList>
            <person name="Osei Sekyere J."/>
            <person name="Amoako D.G."/>
        </authorList>
    </citation>
    <scope>NUCLEOTIDE SEQUENCE</scope>
    <source>
        <strain evidence="4">ST435:939705067</strain>
    </source>
</reference>
<evidence type="ECO:0000313" key="5">
    <source>
        <dbReference type="Proteomes" id="UP000050495"/>
    </source>
</evidence>
<reference evidence="3" key="3">
    <citation type="journal article" date="2023" name="Nat. Commun.">
        <title>Genomic dissection of endemic carbapenem resistance reveals metallo-beta-lactamase dissemination through clonal, plasmid and integron transfer.</title>
        <authorList>
            <person name="Macesic N."/>
            <person name="Hawkey J."/>
            <person name="Vezina B."/>
            <person name="Wisniewski J.A."/>
            <person name="Cottingham H."/>
            <person name="Blakeway L.V."/>
            <person name="Harshegyi T."/>
            <person name="Pragastis K."/>
            <person name="Badoordeen G.Z."/>
            <person name="Dennison A."/>
            <person name="Spelman D.W."/>
            <person name="Jenney A.W.J."/>
            <person name="Peleg A.Y."/>
        </authorList>
    </citation>
    <scope>NUCLEOTIDE SEQUENCE</scope>
    <source>
        <strain evidence="3">CPO239</strain>
    </source>
</reference>
<dbReference type="InterPro" id="IPR053167">
    <property type="entry name" value="Spore_coat_component"/>
</dbReference>
<comment type="caution">
    <text evidence="4">The sequence shown here is derived from an EMBL/GenBank/DDBJ whole genome shotgun (WGS) entry which is preliminary data.</text>
</comment>
<keyword evidence="4" id="KW-0167">Capsid protein</keyword>
<protein>
    <submittedName>
        <fullName evidence="3">Spore coat U domain-containing protein</fullName>
    </submittedName>
    <submittedName>
        <fullName evidence="4">Spore coat protein</fullName>
    </submittedName>
</protein>
<dbReference type="InterPro" id="IPR007893">
    <property type="entry name" value="Spore_coat_U/FanG"/>
</dbReference>
<reference evidence="3" key="4">
    <citation type="submission" date="2024-01" db="EMBL/GenBank/DDBJ databases">
        <authorList>
            <person name="Macesic N."/>
        </authorList>
    </citation>
    <scope>NUCLEOTIDE SEQUENCE</scope>
    <source>
        <strain evidence="3">CPO239</strain>
    </source>
</reference>
<reference evidence="4 5" key="1">
    <citation type="submission" date="2016-04" db="EMBL/GenBank/DDBJ databases">
        <authorList>
            <person name="Osei Sekyere J."/>
            <person name="Sivertsen A."/>
            <person name="Pedersen A.T."/>
            <person name="Sundsfjord A."/>
        </authorList>
    </citation>
    <scope>NUCLEOTIDE SEQUENCE [LARGE SCALE GENOMIC DNA]</scope>
    <source>
        <strain evidence="4 5">ST435:939705067</strain>
    </source>
</reference>
<dbReference type="PANTHER" id="PTHR37089">
    <property type="entry name" value="PROTEIN U-RELATED"/>
    <property type="match status" value="1"/>
</dbReference>
<name>A0AAQ0XVI1_ENTAS</name>
<dbReference type="EMBL" id="LJEY02000135">
    <property type="protein sequence ID" value="OEH16469.1"/>
    <property type="molecule type" value="Genomic_DNA"/>
</dbReference>
<feature type="chain" id="PRO_5044476204" evidence="1">
    <location>
        <begin position="20"/>
        <end position="321"/>
    </location>
</feature>
<evidence type="ECO:0000256" key="1">
    <source>
        <dbReference type="SAM" id="SignalP"/>
    </source>
</evidence>